<dbReference type="OrthoDB" id="4968093at2"/>
<dbReference type="Gene3D" id="2.40.160.210">
    <property type="entry name" value="Acyl-CoA thioesterase, double hotdog domain"/>
    <property type="match status" value="1"/>
</dbReference>
<dbReference type="InterPro" id="IPR029069">
    <property type="entry name" value="HotDog_dom_sf"/>
</dbReference>
<dbReference type="AlphaFoldDB" id="A0A1X2L846"/>
<organism evidence="2 3">
    <name type="scientific">Mycolicibacterium vulneris</name>
    <dbReference type="NCBI Taxonomy" id="547163"/>
    <lineage>
        <taxon>Bacteria</taxon>
        <taxon>Bacillati</taxon>
        <taxon>Actinomycetota</taxon>
        <taxon>Actinomycetes</taxon>
        <taxon>Mycobacteriales</taxon>
        <taxon>Mycobacteriaceae</taxon>
        <taxon>Mycolicibacterium</taxon>
    </lineage>
</organism>
<evidence type="ECO:0000313" key="2">
    <source>
        <dbReference type="EMBL" id="OSC30152.1"/>
    </source>
</evidence>
<dbReference type="EMBL" id="NCXM01000006">
    <property type="protein sequence ID" value="OSC30152.1"/>
    <property type="molecule type" value="Genomic_DNA"/>
</dbReference>
<dbReference type="InterPro" id="IPR042171">
    <property type="entry name" value="Acyl-CoA_hotdog"/>
</dbReference>
<dbReference type="RefSeq" id="WP_029384511.1">
    <property type="nucleotide sequence ID" value="NZ_NCXM01000006.1"/>
</dbReference>
<name>A0A1X2L846_9MYCO</name>
<evidence type="ECO:0000259" key="1">
    <source>
        <dbReference type="Pfam" id="PF13622"/>
    </source>
</evidence>
<dbReference type="Pfam" id="PF13622">
    <property type="entry name" value="4HBT_3"/>
    <property type="match status" value="1"/>
</dbReference>
<protein>
    <recommendedName>
        <fullName evidence="1">Acyl-CoA thioesterase-like N-terminal HotDog domain-containing protein</fullName>
    </recommendedName>
</protein>
<accession>A0A1X2L846</accession>
<proteinExistence type="predicted"/>
<dbReference type="InterPro" id="IPR049449">
    <property type="entry name" value="TesB_ACOT8-like_N"/>
</dbReference>
<dbReference type="GeneID" id="77303037"/>
<keyword evidence="3" id="KW-1185">Reference proteome</keyword>
<feature type="domain" description="Acyl-CoA thioesterase-like N-terminal HotDog" evidence="1">
    <location>
        <begin position="33"/>
        <end position="113"/>
    </location>
</feature>
<reference evidence="2 3" key="1">
    <citation type="submission" date="2017-04" db="EMBL/GenBank/DDBJ databases">
        <title>The new phylogeny of genus Mycobacterium.</title>
        <authorList>
            <person name="Tortoli E."/>
            <person name="Trovato A."/>
            <person name="Cirillo D.M."/>
        </authorList>
    </citation>
    <scope>NUCLEOTIDE SEQUENCE [LARGE SCALE GENOMIC DNA]</scope>
    <source>
        <strain evidence="2 3">DSM 45247</strain>
    </source>
</reference>
<evidence type="ECO:0000313" key="3">
    <source>
        <dbReference type="Proteomes" id="UP000242320"/>
    </source>
</evidence>
<dbReference type="SUPFAM" id="SSF54637">
    <property type="entry name" value="Thioesterase/thiol ester dehydrase-isomerase"/>
    <property type="match status" value="1"/>
</dbReference>
<sequence length="283" mass="30365">MTDSSSTNQSDPAPTCFFVTDGKCYVPTSLARGPWGPSLSGNYIGGLLGRAVEQEVDDVDLQPARLTVDLLRPVALQPLQMHSSVVRDGRRLRLVDAVMTQNDVIVARASALFLRRSEHAVDTVWTSPVTMPAVPAEPDVLNDDAPMVFHSFGRDPVAGSPGVGIKEWRHHGQKFAWMRETKFLVDDEPLSPFTRAVMAGDVTSSLTNWGTEGLQFINADYTITLSRLPEGVYIGLASVTHYSHAGVATGVATLFDETGPIGSGMATALSNPGFTPPPSMVVS</sequence>
<gene>
    <name evidence="2" type="ORF">B8W69_07525</name>
</gene>
<dbReference type="Proteomes" id="UP000242320">
    <property type="component" value="Unassembled WGS sequence"/>
</dbReference>
<comment type="caution">
    <text evidence="2">The sequence shown here is derived from an EMBL/GenBank/DDBJ whole genome shotgun (WGS) entry which is preliminary data.</text>
</comment>